<keyword evidence="4" id="KW-1185">Reference proteome</keyword>
<dbReference type="Proteomes" id="UP001348817">
    <property type="component" value="Plasmid pFA1"/>
</dbReference>
<dbReference type="InterPro" id="IPR013324">
    <property type="entry name" value="RNA_pol_sigma_r3/r4-like"/>
</dbReference>
<organism evidence="3 4">
    <name type="scientific">Fulvitalea axinellae</name>
    <dbReference type="NCBI Taxonomy" id="1182444"/>
    <lineage>
        <taxon>Bacteria</taxon>
        <taxon>Pseudomonadati</taxon>
        <taxon>Bacteroidota</taxon>
        <taxon>Cytophagia</taxon>
        <taxon>Cytophagales</taxon>
        <taxon>Persicobacteraceae</taxon>
        <taxon>Fulvitalea</taxon>
    </lineage>
</organism>
<name>A0AAU9CQR7_9BACT</name>
<dbReference type="Gene3D" id="1.10.10.10">
    <property type="entry name" value="Winged helix-like DNA-binding domain superfamily/Winged helix DNA-binding domain"/>
    <property type="match status" value="1"/>
</dbReference>
<dbReference type="Pfam" id="PF04542">
    <property type="entry name" value="Sigma70_r2"/>
    <property type="match status" value="1"/>
</dbReference>
<dbReference type="NCBIfam" id="TIGR02937">
    <property type="entry name" value="sigma70-ECF"/>
    <property type="match status" value="1"/>
</dbReference>
<feature type="domain" description="RNA polymerase sigma-70 region 2" evidence="1">
    <location>
        <begin position="7"/>
        <end position="70"/>
    </location>
</feature>
<dbReference type="SUPFAM" id="SSF88659">
    <property type="entry name" value="Sigma3 and sigma4 domains of RNA polymerase sigma factors"/>
    <property type="match status" value="1"/>
</dbReference>
<dbReference type="InterPro" id="IPR014284">
    <property type="entry name" value="RNA_pol_sigma-70_dom"/>
</dbReference>
<dbReference type="PANTHER" id="PTHR30173">
    <property type="entry name" value="SIGMA 19 FACTOR"/>
    <property type="match status" value="1"/>
</dbReference>
<dbReference type="InterPro" id="IPR013325">
    <property type="entry name" value="RNA_pol_sigma_r2"/>
</dbReference>
<protein>
    <recommendedName>
        <fullName evidence="5">Sigma-70 family RNA polymerase sigma factor</fullName>
    </recommendedName>
</protein>
<evidence type="ECO:0000259" key="1">
    <source>
        <dbReference type="Pfam" id="PF04542"/>
    </source>
</evidence>
<dbReference type="Pfam" id="PF08281">
    <property type="entry name" value="Sigma70_r4_2"/>
    <property type="match status" value="1"/>
</dbReference>
<dbReference type="GO" id="GO:0016987">
    <property type="term" value="F:sigma factor activity"/>
    <property type="evidence" value="ECO:0007669"/>
    <property type="project" value="InterPro"/>
</dbReference>
<evidence type="ECO:0000313" key="4">
    <source>
        <dbReference type="Proteomes" id="UP001348817"/>
    </source>
</evidence>
<dbReference type="KEGG" id="fax:FUAX_41670"/>
<evidence type="ECO:0000313" key="3">
    <source>
        <dbReference type="EMBL" id="BDD11735.1"/>
    </source>
</evidence>
<geneLocation type="plasmid" evidence="3 4">
    <name>pFA1</name>
</geneLocation>
<feature type="domain" description="RNA polymerase sigma factor 70 region 4 type 2" evidence="2">
    <location>
        <begin position="107"/>
        <end position="159"/>
    </location>
</feature>
<dbReference type="GO" id="GO:0003677">
    <property type="term" value="F:DNA binding"/>
    <property type="evidence" value="ECO:0007669"/>
    <property type="project" value="InterPro"/>
</dbReference>
<dbReference type="InterPro" id="IPR052704">
    <property type="entry name" value="ECF_Sigma-70_Domain"/>
</dbReference>
<dbReference type="InterPro" id="IPR007627">
    <property type="entry name" value="RNA_pol_sigma70_r2"/>
</dbReference>
<reference evidence="3 4" key="1">
    <citation type="submission" date="2021-12" db="EMBL/GenBank/DDBJ databases">
        <title>Genome sequencing of bacteria with rrn-lacking chromosome and rrn-plasmid.</title>
        <authorList>
            <person name="Anda M."/>
            <person name="Iwasaki W."/>
        </authorList>
    </citation>
    <scope>NUCLEOTIDE SEQUENCE [LARGE SCALE GENOMIC DNA]</scope>
    <source>
        <strain evidence="3 4">DSM 100852</strain>
        <plasmid evidence="3 4">pFA1</plasmid>
    </source>
</reference>
<dbReference type="SUPFAM" id="SSF88946">
    <property type="entry name" value="Sigma2 domain of RNA polymerase sigma factors"/>
    <property type="match status" value="1"/>
</dbReference>
<dbReference type="RefSeq" id="WP_338394848.1">
    <property type="nucleotide sequence ID" value="NZ_AP025315.1"/>
</dbReference>
<dbReference type="InterPro" id="IPR013249">
    <property type="entry name" value="RNA_pol_sigma70_r4_t2"/>
</dbReference>
<accession>A0AAU9CQR7</accession>
<evidence type="ECO:0008006" key="5">
    <source>
        <dbReference type="Google" id="ProtNLM"/>
    </source>
</evidence>
<keyword evidence="3" id="KW-0614">Plasmid</keyword>
<dbReference type="Gene3D" id="1.10.1740.10">
    <property type="match status" value="1"/>
</dbReference>
<dbReference type="GO" id="GO:0006352">
    <property type="term" value="P:DNA-templated transcription initiation"/>
    <property type="evidence" value="ECO:0007669"/>
    <property type="project" value="InterPro"/>
</dbReference>
<proteinExistence type="predicted"/>
<dbReference type="AlphaFoldDB" id="A0AAU9CQR7"/>
<dbReference type="PANTHER" id="PTHR30173:SF36">
    <property type="entry name" value="ECF RNA POLYMERASE SIGMA FACTOR SIGJ"/>
    <property type="match status" value="1"/>
</dbReference>
<dbReference type="EMBL" id="AP025315">
    <property type="protein sequence ID" value="BDD11735.1"/>
    <property type="molecule type" value="Genomic_DNA"/>
</dbReference>
<gene>
    <name evidence="3" type="ORF">FUAX_41670</name>
</gene>
<dbReference type="InterPro" id="IPR036388">
    <property type="entry name" value="WH-like_DNA-bd_sf"/>
</dbReference>
<sequence length="208" mass="23789">MSQTECVSQYQALLYRVAYNILGNRCDAEDAVQDVFANWFRIENTSVRNAKAYLLRAVRNTSLNLKRKTDALTSSDREIEETPETTIYDKAQGWAFMAEEKAEEIREAVMMMYGKLSAPERGVYVLREGFDFDYSEIAEIFEKKRDHCRQLLLRAKKRLSLPQASKASSDSDNDNGLGSFMQRFNKACQKGEMSSLIGFLQSEISAKE</sequence>
<evidence type="ECO:0000259" key="2">
    <source>
        <dbReference type="Pfam" id="PF08281"/>
    </source>
</evidence>